<keyword evidence="1" id="KW-0472">Membrane</keyword>
<keyword evidence="1" id="KW-1133">Transmembrane helix</keyword>
<reference evidence="2" key="1">
    <citation type="submission" date="2023-04" db="EMBL/GenBank/DDBJ databases">
        <title>Completed genome of Mycoplasma lagogenitalium type strain 12MS.</title>
        <authorList>
            <person name="Spergser J."/>
        </authorList>
    </citation>
    <scope>NUCLEOTIDE SEQUENCE</scope>
    <source>
        <strain evidence="2">12MS</strain>
    </source>
</reference>
<dbReference type="RefSeq" id="WP_280101779.1">
    <property type="nucleotide sequence ID" value="NZ_CP122979.1"/>
</dbReference>
<keyword evidence="3" id="KW-1185">Reference proteome</keyword>
<sequence length="156" mass="18347">MKDKKWIFYLTFSLILFLICLILLILANVKYNSIYEYFNPDYESSKIAKSSKVGQNFLQLYSKALGQLSQLHSDKFNFDDFYKNVLEPIENNFTEADVSNFADHSGWNEFNNYLTTAKNWFTAIFSILLILSSFGIALSINNKYKFLTLKWKLVRR</sequence>
<protein>
    <submittedName>
        <fullName evidence="2">Uncharacterized protein</fullName>
    </submittedName>
</protein>
<evidence type="ECO:0000256" key="1">
    <source>
        <dbReference type="SAM" id="Phobius"/>
    </source>
</evidence>
<organism evidence="2 3">
    <name type="scientific">Mesomycoplasma lagogenitalium</name>
    <dbReference type="NCBI Taxonomy" id="171286"/>
    <lineage>
        <taxon>Bacteria</taxon>
        <taxon>Bacillati</taxon>
        <taxon>Mycoplasmatota</taxon>
        <taxon>Mycoplasmoidales</taxon>
        <taxon>Metamycoplasmataceae</taxon>
        <taxon>Mesomycoplasma</taxon>
    </lineage>
</organism>
<feature type="transmembrane region" description="Helical" evidence="1">
    <location>
        <begin position="7"/>
        <end position="27"/>
    </location>
</feature>
<dbReference type="Proteomes" id="UP001179842">
    <property type="component" value="Chromosome"/>
</dbReference>
<evidence type="ECO:0000313" key="3">
    <source>
        <dbReference type="Proteomes" id="UP001179842"/>
    </source>
</evidence>
<keyword evidence="1" id="KW-0812">Transmembrane</keyword>
<accession>A0ABY8LVC1</accession>
<proteinExistence type="predicted"/>
<feature type="transmembrane region" description="Helical" evidence="1">
    <location>
        <begin position="120"/>
        <end position="140"/>
    </location>
</feature>
<dbReference type="EMBL" id="CP122979">
    <property type="protein sequence ID" value="WGI36478.1"/>
    <property type="molecule type" value="Genomic_DNA"/>
</dbReference>
<name>A0ABY8LVC1_9BACT</name>
<evidence type="ECO:0000313" key="2">
    <source>
        <dbReference type="EMBL" id="WGI36478.1"/>
    </source>
</evidence>
<gene>
    <name evidence="2" type="ORF">QEG99_03365</name>
</gene>